<name>A0AAJ0HBB8_9PEZI</name>
<evidence type="ECO:0000313" key="4">
    <source>
        <dbReference type="Proteomes" id="UP001275084"/>
    </source>
</evidence>
<sequence length="56" mass="5887">MTSITMFGIENPLRPGVRAAVRDCRSAGIVIRMVTGDNLPTARAVAQECGNAHGGF</sequence>
<dbReference type="Gene3D" id="3.40.50.1000">
    <property type="entry name" value="HAD superfamily/HAD-like"/>
    <property type="match status" value="1"/>
</dbReference>
<dbReference type="Pfam" id="PF00702">
    <property type="entry name" value="Hydrolase"/>
    <property type="match status" value="1"/>
</dbReference>
<proteinExistence type="predicted"/>
<reference evidence="3" key="2">
    <citation type="submission" date="2023-06" db="EMBL/GenBank/DDBJ databases">
        <authorList>
            <consortium name="Lawrence Berkeley National Laboratory"/>
            <person name="Haridas S."/>
            <person name="Hensen N."/>
            <person name="Bonometti L."/>
            <person name="Westerberg I."/>
            <person name="Brannstrom I.O."/>
            <person name="Guillou S."/>
            <person name="Cros-Aarteil S."/>
            <person name="Calhoun S."/>
            <person name="Kuo A."/>
            <person name="Mondo S."/>
            <person name="Pangilinan J."/>
            <person name="Riley R."/>
            <person name="Labutti K."/>
            <person name="Andreopoulos B."/>
            <person name="Lipzen A."/>
            <person name="Chen C."/>
            <person name="Yanf M."/>
            <person name="Daum C."/>
            <person name="Ng V."/>
            <person name="Clum A."/>
            <person name="Steindorff A."/>
            <person name="Ohm R."/>
            <person name="Martin F."/>
            <person name="Silar P."/>
            <person name="Natvig D."/>
            <person name="Lalanne C."/>
            <person name="Gautier V."/>
            <person name="Ament-Velasquez S.L."/>
            <person name="Kruys A."/>
            <person name="Hutchinson M.I."/>
            <person name="Powell A.J."/>
            <person name="Barry K."/>
            <person name="Miller A.N."/>
            <person name="Grigoriev I.V."/>
            <person name="Debuchy R."/>
            <person name="Gladieux P."/>
            <person name="Thoren M.H."/>
            <person name="Johannesson H."/>
        </authorList>
    </citation>
    <scope>NUCLEOTIDE SEQUENCE</scope>
    <source>
        <strain evidence="3">CBS 955.72</strain>
    </source>
</reference>
<evidence type="ECO:0000256" key="2">
    <source>
        <dbReference type="ARBA" id="ARBA00022842"/>
    </source>
</evidence>
<evidence type="ECO:0000313" key="3">
    <source>
        <dbReference type="EMBL" id="KAK3346463.1"/>
    </source>
</evidence>
<dbReference type="PANTHER" id="PTHR24093">
    <property type="entry name" value="CATION TRANSPORTING ATPASE"/>
    <property type="match status" value="1"/>
</dbReference>
<dbReference type="PANTHER" id="PTHR24093:SF369">
    <property type="entry name" value="CALCIUM-TRANSPORTING ATPASE"/>
    <property type="match status" value="1"/>
</dbReference>
<dbReference type="InterPro" id="IPR036412">
    <property type="entry name" value="HAD-like_sf"/>
</dbReference>
<dbReference type="EMBL" id="JAUIQD010000006">
    <property type="protein sequence ID" value="KAK3346463.1"/>
    <property type="molecule type" value="Genomic_DNA"/>
</dbReference>
<dbReference type="GO" id="GO:0005388">
    <property type="term" value="F:P-type calcium transporter activity"/>
    <property type="evidence" value="ECO:0007669"/>
    <property type="project" value="TreeGrafter"/>
</dbReference>
<gene>
    <name evidence="3" type="ORF">B0T25DRAFT_552061</name>
</gene>
<protein>
    <submittedName>
        <fullName evidence="3">Uncharacterized protein</fullName>
    </submittedName>
</protein>
<dbReference type="Proteomes" id="UP001275084">
    <property type="component" value="Unassembled WGS sequence"/>
</dbReference>
<evidence type="ECO:0000256" key="1">
    <source>
        <dbReference type="ARBA" id="ARBA00004127"/>
    </source>
</evidence>
<dbReference type="InterPro" id="IPR023214">
    <property type="entry name" value="HAD_sf"/>
</dbReference>
<keyword evidence="4" id="KW-1185">Reference proteome</keyword>
<dbReference type="SUPFAM" id="SSF56784">
    <property type="entry name" value="HAD-like"/>
    <property type="match status" value="1"/>
</dbReference>
<dbReference type="GO" id="GO:0012505">
    <property type="term" value="C:endomembrane system"/>
    <property type="evidence" value="ECO:0007669"/>
    <property type="project" value="UniProtKB-SubCell"/>
</dbReference>
<organism evidence="3 4">
    <name type="scientific">Lasiosphaeria hispida</name>
    <dbReference type="NCBI Taxonomy" id="260671"/>
    <lineage>
        <taxon>Eukaryota</taxon>
        <taxon>Fungi</taxon>
        <taxon>Dikarya</taxon>
        <taxon>Ascomycota</taxon>
        <taxon>Pezizomycotina</taxon>
        <taxon>Sordariomycetes</taxon>
        <taxon>Sordariomycetidae</taxon>
        <taxon>Sordariales</taxon>
        <taxon>Lasiosphaeriaceae</taxon>
        <taxon>Lasiosphaeria</taxon>
    </lineage>
</organism>
<comment type="subcellular location">
    <subcellularLocation>
        <location evidence="1">Endomembrane system</location>
        <topology evidence="1">Multi-pass membrane protein</topology>
    </subcellularLocation>
</comment>
<dbReference type="AlphaFoldDB" id="A0AAJ0HBB8"/>
<dbReference type="GO" id="GO:0005886">
    <property type="term" value="C:plasma membrane"/>
    <property type="evidence" value="ECO:0007669"/>
    <property type="project" value="TreeGrafter"/>
</dbReference>
<accession>A0AAJ0HBB8</accession>
<keyword evidence="2" id="KW-0460">Magnesium</keyword>
<comment type="caution">
    <text evidence="3">The sequence shown here is derived from an EMBL/GenBank/DDBJ whole genome shotgun (WGS) entry which is preliminary data.</text>
</comment>
<reference evidence="3" key="1">
    <citation type="journal article" date="2023" name="Mol. Phylogenet. Evol.">
        <title>Genome-scale phylogeny and comparative genomics of the fungal order Sordariales.</title>
        <authorList>
            <person name="Hensen N."/>
            <person name="Bonometti L."/>
            <person name="Westerberg I."/>
            <person name="Brannstrom I.O."/>
            <person name="Guillou S."/>
            <person name="Cros-Aarteil S."/>
            <person name="Calhoun S."/>
            <person name="Haridas S."/>
            <person name="Kuo A."/>
            <person name="Mondo S."/>
            <person name="Pangilinan J."/>
            <person name="Riley R."/>
            <person name="LaButti K."/>
            <person name="Andreopoulos B."/>
            <person name="Lipzen A."/>
            <person name="Chen C."/>
            <person name="Yan M."/>
            <person name="Daum C."/>
            <person name="Ng V."/>
            <person name="Clum A."/>
            <person name="Steindorff A."/>
            <person name="Ohm R.A."/>
            <person name="Martin F."/>
            <person name="Silar P."/>
            <person name="Natvig D.O."/>
            <person name="Lalanne C."/>
            <person name="Gautier V."/>
            <person name="Ament-Velasquez S.L."/>
            <person name="Kruys A."/>
            <person name="Hutchinson M.I."/>
            <person name="Powell A.J."/>
            <person name="Barry K."/>
            <person name="Miller A.N."/>
            <person name="Grigoriev I.V."/>
            <person name="Debuchy R."/>
            <person name="Gladieux P."/>
            <person name="Hiltunen Thoren M."/>
            <person name="Johannesson H."/>
        </authorList>
    </citation>
    <scope>NUCLEOTIDE SEQUENCE</scope>
    <source>
        <strain evidence="3">CBS 955.72</strain>
    </source>
</reference>